<accession>A0A9Q5N6T4</accession>
<organism evidence="1 2">
    <name type="scientific">Sanghuangporus baumii</name>
    <name type="common">Phellinus baumii</name>
    <dbReference type="NCBI Taxonomy" id="108892"/>
    <lineage>
        <taxon>Eukaryota</taxon>
        <taxon>Fungi</taxon>
        <taxon>Dikarya</taxon>
        <taxon>Basidiomycota</taxon>
        <taxon>Agaricomycotina</taxon>
        <taxon>Agaricomycetes</taxon>
        <taxon>Hymenochaetales</taxon>
        <taxon>Hymenochaetaceae</taxon>
        <taxon>Sanghuangporus</taxon>
    </lineage>
</organism>
<name>A0A9Q5N6T4_SANBA</name>
<dbReference type="Proteomes" id="UP000757232">
    <property type="component" value="Unassembled WGS sequence"/>
</dbReference>
<evidence type="ECO:0000313" key="2">
    <source>
        <dbReference type="Proteomes" id="UP000757232"/>
    </source>
</evidence>
<dbReference type="EMBL" id="LNZH02000157">
    <property type="protein sequence ID" value="OCB89355.1"/>
    <property type="molecule type" value="Genomic_DNA"/>
</dbReference>
<dbReference type="OrthoDB" id="3251358at2759"/>
<keyword evidence="2" id="KW-1185">Reference proteome</keyword>
<protein>
    <recommendedName>
        <fullName evidence="3">F-box domain-containing protein</fullName>
    </recommendedName>
</protein>
<evidence type="ECO:0000313" key="1">
    <source>
        <dbReference type="EMBL" id="OCB89355.1"/>
    </source>
</evidence>
<comment type="caution">
    <text evidence="1">The sequence shown here is derived from an EMBL/GenBank/DDBJ whole genome shotgun (WGS) entry which is preliminary data.</text>
</comment>
<proteinExistence type="predicted"/>
<dbReference type="InterPro" id="IPR032675">
    <property type="entry name" value="LRR_dom_sf"/>
</dbReference>
<dbReference type="AlphaFoldDB" id="A0A9Q5N6T4"/>
<gene>
    <name evidence="1" type="ORF">A7U60_g3445</name>
</gene>
<dbReference type="Gene3D" id="3.80.10.10">
    <property type="entry name" value="Ribonuclease Inhibitor"/>
    <property type="match status" value="1"/>
</dbReference>
<evidence type="ECO:0008006" key="3">
    <source>
        <dbReference type="Google" id="ProtNLM"/>
    </source>
</evidence>
<sequence>MQPAFYKVPPEIWENVTARVGRRDLAALALASKETYLVANRLLYSTLELSFCKCSESYYDFLARTFTDHPELAALVTHLFIDMKVPCRVKSTTSFDDLHPIRSRFRPYTLLLGMANHERYSSPKGQADWNGEALRTLSNAIVYDILPHLCKVEKLTVILGLFQQSPEILDSLFKALPTGVLPSLLFLKVYDATLESPLLRSTSALRVLDLGYVNVDGPELCTIVGQNAETLEEIQLRWIIEPTQTPLFADYSGPAIKNLKLFASQGPLHHSSSGLQRLLGEALMLEELHLESQSMVSAAVWGHVFSNLTSKDNWIAQQMRVLKLGASAGCSEFWDAVVKFLCRCGDGLNLLYINGSSKGSIGPFPSGLLSYFANHSQPGLSSLVLIWRDDNGFSPESAITLASFAPNLELFHVSLPFPPDLINSLLGMMSPFPKLRRAHFTFLKLGWPDADQHYPKVYDEIAGQINRKGPVFREFLQRAANQHNLLTEASWSIYDRRAFSSVGPKAYVEVGRR</sequence>
<reference evidence="1" key="1">
    <citation type="submission" date="2016-06" db="EMBL/GenBank/DDBJ databases">
        <title>Draft Genome sequence of the fungus Inonotus baumii.</title>
        <authorList>
            <person name="Zhu H."/>
            <person name="Lin W."/>
        </authorList>
    </citation>
    <scope>NUCLEOTIDE SEQUENCE</scope>
    <source>
        <strain evidence="1">821</strain>
    </source>
</reference>